<gene>
    <name evidence="1" type="ORF">O181_024637</name>
</gene>
<keyword evidence="2" id="KW-1185">Reference proteome</keyword>
<organism evidence="1 2">
    <name type="scientific">Austropuccinia psidii MF-1</name>
    <dbReference type="NCBI Taxonomy" id="1389203"/>
    <lineage>
        <taxon>Eukaryota</taxon>
        <taxon>Fungi</taxon>
        <taxon>Dikarya</taxon>
        <taxon>Basidiomycota</taxon>
        <taxon>Pucciniomycotina</taxon>
        <taxon>Pucciniomycetes</taxon>
        <taxon>Pucciniales</taxon>
        <taxon>Sphaerophragmiaceae</taxon>
        <taxon>Austropuccinia</taxon>
    </lineage>
</organism>
<dbReference type="SUPFAM" id="SSF56672">
    <property type="entry name" value="DNA/RNA polymerases"/>
    <property type="match status" value="1"/>
</dbReference>
<dbReference type="AlphaFoldDB" id="A0A9Q3CLW5"/>
<dbReference type="InterPro" id="IPR043128">
    <property type="entry name" value="Rev_trsase/Diguanyl_cyclase"/>
</dbReference>
<reference evidence="1" key="1">
    <citation type="submission" date="2021-03" db="EMBL/GenBank/DDBJ databases">
        <title>Draft genome sequence of rust myrtle Austropuccinia psidii MF-1, a brazilian biotype.</title>
        <authorList>
            <person name="Quecine M.C."/>
            <person name="Pachon D.M.R."/>
            <person name="Bonatelli M.L."/>
            <person name="Correr F.H."/>
            <person name="Franceschini L.M."/>
            <person name="Leite T.F."/>
            <person name="Margarido G.R.A."/>
            <person name="Almeida C.A."/>
            <person name="Ferrarezi J.A."/>
            <person name="Labate C.A."/>
        </authorList>
    </citation>
    <scope>NUCLEOTIDE SEQUENCE</scope>
    <source>
        <strain evidence="1">MF-1</strain>
    </source>
</reference>
<evidence type="ECO:0000313" key="2">
    <source>
        <dbReference type="Proteomes" id="UP000765509"/>
    </source>
</evidence>
<dbReference type="InterPro" id="IPR051320">
    <property type="entry name" value="Viral_Replic_Matur_Polypro"/>
</dbReference>
<dbReference type="Gene3D" id="3.30.70.270">
    <property type="match status" value="1"/>
</dbReference>
<protein>
    <submittedName>
        <fullName evidence="1">Uncharacterized protein</fullName>
    </submittedName>
</protein>
<dbReference type="InterPro" id="IPR043502">
    <property type="entry name" value="DNA/RNA_pol_sf"/>
</dbReference>
<dbReference type="PANTHER" id="PTHR33064">
    <property type="entry name" value="POL PROTEIN"/>
    <property type="match status" value="1"/>
</dbReference>
<dbReference type="Proteomes" id="UP000765509">
    <property type="component" value="Unassembled WGS sequence"/>
</dbReference>
<dbReference type="PANTHER" id="PTHR33064:SF37">
    <property type="entry name" value="RIBONUCLEASE H"/>
    <property type="match status" value="1"/>
</dbReference>
<proteinExistence type="predicted"/>
<sequence>MGGYSEGELDIITRTLKTFQKPLRRLQLTRLTQGETTSVAVYEAKMTGIFQEEKPENLAISIDDGGINGHRSICQHKKLKYNLLIRIFFWGYAVKLERKPFRIEEDQNLHFAPALDILGNVVSLGGRNILKQEINNIKRWPIPTTKKEFRGFLGLCAYVRMFMNNFLQVSATLRRFTREDELWKSDEISEEAYIKPRKTVEEEIP</sequence>
<evidence type="ECO:0000313" key="1">
    <source>
        <dbReference type="EMBL" id="MBW0484922.1"/>
    </source>
</evidence>
<dbReference type="OrthoDB" id="5599163at2759"/>
<name>A0A9Q3CLW5_9BASI</name>
<comment type="caution">
    <text evidence="1">The sequence shown here is derived from an EMBL/GenBank/DDBJ whole genome shotgun (WGS) entry which is preliminary data.</text>
</comment>
<dbReference type="EMBL" id="AVOT02007913">
    <property type="protein sequence ID" value="MBW0484922.1"/>
    <property type="molecule type" value="Genomic_DNA"/>
</dbReference>
<accession>A0A9Q3CLW5</accession>